<keyword evidence="6" id="KW-0812">Transmembrane</keyword>
<keyword evidence="4" id="KW-0597">Phosphoprotein</keyword>
<keyword evidence="13" id="KW-1185">Reference proteome</keyword>
<dbReference type="PANTHER" id="PTHR45528">
    <property type="entry name" value="SENSOR HISTIDINE KINASE CPXA"/>
    <property type="match status" value="1"/>
</dbReference>
<organism evidence="12 13">
    <name type="scientific">Okeania hirsuta</name>
    <dbReference type="NCBI Taxonomy" id="1458930"/>
    <lineage>
        <taxon>Bacteria</taxon>
        <taxon>Bacillati</taxon>
        <taxon>Cyanobacteriota</taxon>
        <taxon>Cyanophyceae</taxon>
        <taxon>Oscillatoriophycideae</taxon>
        <taxon>Oscillatoriales</taxon>
        <taxon>Microcoleaceae</taxon>
        <taxon>Okeania</taxon>
    </lineage>
</organism>
<keyword evidence="7" id="KW-0418">Kinase</keyword>
<dbReference type="Gene3D" id="1.10.287.130">
    <property type="match status" value="1"/>
</dbReference>
<evidence type="ECO:0000256" key="2">
    <source>
        <dbReference type="ARBA" id="ARBA00004141"/>
    </source>
</evidence>
<dbReference type="InterPro" id="IPR003661">
    <property type="entry name" value="HisK_dim/P_dom"/>
</dbReference>
<evidence type="ECO:0000256" key="8">
    <source>
        <dbReference type="ARBA" id="ARBA00022989"/>
    </source>
</evidence>
<accession>A0A3N6PDI9</accession>
<dbReference type="Pfam" id="PF00512">
    <property type="entry name" value="HisKA"/>
    <property type="match status" value="1"/>
</dbReference>
<dbReference type="PROSITE" id="PS50885">
    <property type="entry name" value="HAMP"/>
    <property type="match status" value="1"/>
</dbReference>
<evidence type="ECO:0000256" key="6">
    <source>
        <dbReference type="ARBA" id="ARBA00022692"/>
    </source>
</evidence>
<keyword evidence="8" id="KW-1133">Transmembrane helix</keyword>
<protein>
    <recommendedName>
        <fullName evidence="3">histidine kinase</fullName>
        <ecNumber evidence="3">2.7.13.3</ecNumber>
    </recommendedName>
</protein>
<dbReference type="GO" id="GO:0005886">
    <property type="term" value="C:plasma membrane"/>
    <property type="evidence" value="ECO:0007669"/>
    <property type="project" value="TreeGrafter"/>
</dbReference>
<evidence type="ECO:0000256" key="5">
    <source>
        <dbReference type="ARBA" id="ARBA00022679"/>
    </source>
</evidence>
<evidence type="ECO:0000256" key="7">
    <source>
        <dbReference type="ARBA" id="ARBA00022777"/>
    </source>
</evidence>
<dbReference type="EMBL" id="RCBY01000061">
    <property type="protein sequence ID" value="RQH43467.1"/>
    <property type="molecule type" value="Genomic_DNA"/>
</dbReference>
<dbReference type="EC" id="2.7.13.3" evidence="3"/>
<keyword evidence="9" id="KW-0472">Membrane</keyword>
<evidence type="ECO:0000256" key="10">
    <source>
        <dbReference type="SAM" id="Coils"/>
    </source>
</evidence>
<dbReference type="GO" id="GO:0000155">
    <property type="term" value="F:phosphorelay sensor kinase activity"/>
    <property type="evidence" value="ECO:0007669"/>
    <property type="project" value="InterPro"/>
</dbReference>
<gene>
    <name evidence="12" type="ORF">D5R40_12835</name>
</gene>
<dbReference type="Pfam" id="PF00672">
    <property type="entry name" value="HAMP"/>
    <property type="match status" value="1"/>
</dbReference>
<dbReference type="AlphaFoldDB" id="A0A3N6PDI9"/>
<dbReference type="OrthoDB" id="468332at2"/>
<feature type="coiled-coil region" evidence="10">
    <location>
        <begin position="48"/>
        <end position="78"/>
    </location>
</feature>
<dbReference type="CDD" id="cd00082">
    <property type="entry name" value="HisKA"/>
    <property type="match status" value="1"/>
</dbReference>
<evidence type="ECO:0000256" key="4">
    <source>
        <dbReference type="ARBA" id="ARBA00022553"/>
    </source>
</evidence>
<reference evidence="12 13" key="1">
    <citation type="journal article" date="2018" name="ACS Chem. Biol.">
        <title>Ketoreductase domain dysfunction expands chemodiversity: malyngamide biosynthesis in the cyanobacterium Okeania hirsuta.</title>
        <authorList>
            <person name="Moss N.A."/>
            <person name="Leao T."/>
            <person name="Rankin M."/>
            <person name="McCullough T.M."/>
            <person name="Qu P."/>
            <person name="Korobeynikov A."/>
            <person name="Smith J.L."/>
            <person name="Gerwick L."/>
            <person name="Gerwick W.H."/>
        </authorList>
    </citation>
    <scope>NUCLEOTIDE SEQUENCE [LARGE SCALE GENOMIC DNA]</scope>
    <source>
        <strain evidence="12 13">PAB10Feb10-1</strain>
    </source>
</reference>
<dbReference type="SMART" id="SM00304">
    <property type="entry name" value="HAMP"/>
    <property type="match status" value="1"/>
</dbReference>
<dbReference type="Proteomes" id="UP000269154">
    <property type="component" value="Unassembled WGS sequence"/>
</dbReference>
<comment type="caution">
    <text evidence="12">The sequence shown here is derived from an EMBL/GenBank/DDBJ whole genome shotgun (WGS) entry which is preliminary data.</text>
</comment>
<dbReference type="Gene3D" id="6.10.340.10">
    <property type="match status" value="1"/>
</dbReference>
<evidence type="ECO:0000259" key="11">
    <source>
        <dbReference type="PROSITE" id="PS50885"/>
    </source>
</evidence>
<dbReference type="InterPro" id="IPR003660">
    <property type="entry name" value="HAMP_dom"/>
</dbReference>
<dbReference type="InterPro" id="IPR036097">
    <property type="entry name" value="HisK_dim/P_sf"/>
</dbReference>
<name>A0A3N6PDI9_9CYAN</name>
<keyword evidence="10" id="KW-0175">Coiled coil</keyword>
<evidence type="ECO:0000256" key="1">
    <source>
        <dbReference type="ARBA" id="ARBA00000085"/>
    </source>
</evidence>
<dbReference type="PANTHER" id="PTHR45528:SF11">
    <property type="entry name" value="HISTIDINE KINASE"/>
    <property type="match status" value="1"/>
</dbReference>
<dbReference type="SUPFAM" id="SSF158472">
    <property type="entry name" value="HAMP domain-like"/>
    <property type="match status" value="1"/>
</dbReference>
<evidence type="ECO:0000256" key="9">
    <source>
        <dbReference type="ARBA" id="ARBA00023136"/>
    </source>
</evidence>
<evidence type="ECO:0000313" key="12">
    <source>
        <dbReference type="EMBL" id="RQH43467.1"/>
    </source>
</evidence>
<dbReference type="InterPro" id="IPR050398">
    <property type="entry name" value="HssS/ArlS-like"/>
</dbReference>
<dbReference type="CDD" id="cd06225">
    <property type="entry name" value="HAMP"/>
    <property type="match status" value="1"/>
</dbReference>
<sequence>MTVRLVTAPILKLNCAAKKITQGKWETQLHINRNDEVGELTHSFNCMANQLKNSFKSLEANNEQLKQLDRLKDEFLANTSHELRTPLNGIIGIGEFLLESNTEKLNSVTTGNLTI</sequence>
<dbReference type="SUPFAM" id="SSF47384">
    <property type="entry name" value="Homodimeric domain of signal transducing histidine kinase"/>
    <property type="match status" value="1"/>
</dbReference>
<comment type="catalytic activity">
    <reaction evidence="1">
        <text>ATP + protein L-histidine = ADP + protein N-phospho-L-histidine.</text>
        <dbReference type="EC" id="2.7.13.3"/>
    </reaction>
</comment>
<keyword evidence="5" id="KW-0808">Transferase</keyword>
<feature type="domain" description="HAMP" evidence="11">
    <location>
        <begin position="4"/>
        <end position="56"/>
    </location>
</feature>
<comment type="subcellular location">
    <subcellularLocation>
        <location evidence="2">Membrane</location>
        <topology evidence="2">Multi-pass membrane protein</topology>
    </subcellularLocation>
</comment>
<evidence type="ECO:0000313" key="13">
    <source>
        <dbReference type="Proteomes" id="UP000269154"/>
    </source>
</evidence>
<proteinExistence type="predicted"/>
<evidence type="ECO:0000256" key="3">
    <source>
        <dbReference type="ARBA" id="ARBA00012438"/>
    </source>
</evidence>